<dbReference type="GeneID" id="17319872"/>
<dbReference type="InterPro" id="IPR004589">
    <property type="entry name" value="DNA_helicase_ATP-dep_RecQ"/>
</dbReference>
<protein>
    <recommendedName>
        <fullName evidence="7">ATP-dependent DNA helicase</fullName>
        <ecNumber evidence="7">5.6.2.4</ecNumber>
    </recommendedName>
</protein>
<dbReference type="SMART" id="SM00487">
    <property type="entry name" value="DEXDc"/>
    <property type="match status" value="1"/>
</dbReference>
<sequence>MASPPDIPPSAHYHATLKKYFGPLSLRPQQAPVISALLSGQDVLLTAPTGHGKSLCFQLPALVHHEVSGAVSLVVSPLLALMNNQVTALLARGVPTALLSSAETVAANRKVLTALDTRGAIPFAMLYITPERLVKGSFMSLLRRLHHRGKLGILAIDEAHCISQWGHDFRTAYSRMGVIRDDFPTLPIVALTATATAKVRADIISSLHIPNARHIHTSFLRANIRYEVRYADTMETDVSEDLRVTVEDLTVLLQSAGVPAVGYHGGMSAGKRKEAQHLFETGQRPVAVASIAFGMGIDVAGIRYVVHHSLPKSVEAFYQESGRAGRDGLPSESVLYYSKKDLELNEYLLACHRKKSDEKRMQAAVKAQKAMKEYCTNVKCRRVALLEYFGEEASAAKVCGRSWCDVCFDPKDVKRRKRRTQINLSVPPRAIKSASSRPSTPAADFQTARSMMQSQQRTQKAAEEQAEVQRARKPRSHIISDDIADFSSGDEICVDDRAKLEKLKTSKNFVIDLIAIEKAEEAYEKKRELRRGGTGRLQALRSNKKPLVPCITIDDDDRDPPSRLKLKRGRPLLQPGEHKTQPRDNHPVKQKKLSLGRVGFRRISPE</sequence>
<dbReference type="PROSITE" id="PS51192">
    <property type="entry name" value="HELICASE_ATP_BIND_1"/>
    <property type="match status" value="1"/>
</dbReference>
<dbReference type="AlphaFoldDB" id="R7Q4Y6"/>
<dbReference type="PhylomeDB" id="R7Q4Y6"/>
<evidence type="ECO:0000256" key="2">
    <source>
        <dbReference type="ARBA" id="ARBA00022741"/>
    </source>
</evidence>
<dbReference type="Pfam" id="PF16124">
    <property type="entry name" value="RecQ_Zn_bind"/>
    <property type="match status" value="1"/>
</dbReference>
<dbReference type="InterPro" id="IPR001650">
    <property type="entry name" value="Helicase_C-like"/>
</dbReference>
<evidence type="ECO:0000313" key="11">
    <source>
        <dbReference type="EMBL" id="CDF32495.1"/>
    </source>
</evidence>
<comment type="subcellular location">
    <subcellularLocation>
        <location evidence="7">Nucleus</location>
    </subcellularLocation>
</comment>
<accession>R7Q4Y6</accession>
<dbReference type="KEGG" id="ccp:CHC_T00009451001"/>
<dbReference type="EC" id="5.6.2.4" evidence="7"/>
<feature type="region of interest" description="Disordered" evidence="8">
    <location>
        <begin position="419"/>
        <end position="474"/>
    </location>
</feature>
<comment type="catalytic activity">
    <reaction evidence="7">
        <text>ATP + H2O = ADP + phosphate + H(+)</text>
        <dbReference type="Rhea" id="RHEA:13065"/>
        <dbReference type="ChEBI" id="CHEBI:15377"/>
        <dbReference type="ChEBI" id="CHEBI:15378"/>
        <dbReference type="ChEBI" id="CHEBI:30616"/>
        <dbReference type="ChEBI" id="CHEBI:43474"/>
        <dbReference type="ChEBI" id="CHEBI:456216"/>
    </reaction>
</comment>
<dbReference type="GO" id="GO:0005634">
    <property type="term" value="C:nucleus"/>
    <property type="evidence" value="ECO:0007669"/>
    <property type="project" value="UniProtKB-SubCell"/>
</dbReference>
<feature type="domain" description="Helicase ATP-binding" evidence="9">
    <location>
        <begin position="34"/>
        <end position="213"/>
    </location>
</feature>
<dbReference type="OMA" id="EVHIVCA"/>
<dbReference type="FunFam" id="3.40.50.300:FF:001389">
    <property type="entry name" value="ATP-dependent DNA helicase RecQ"/>
    <property type="match status" value="1"/>
</dbReference>
<comment type="similarity">
    <text evidence="1 7">Belongs to the helicase family. RecQ subfamily.</text>
</comment>
<keyword evidence="5 7" id="KW-0067">ATP-binding</keyword>
<dbReference type="InterPro" id="IPR027417">
    <property type="entry name" value="P-loop_NTPase"/>
</dbReference>
<evidence type="ECO:0000256" key="4">
    <source>
        <dbReference type="ARBA" id="ARBA00022806"/>
    </source>
</evidence>
<dbReference type="STRING" id="2769.R7Q4Y6"/>
<keyword evidence="4 7" id="KW-0347">Helicase</keyword>
<dbReference type="EMBL" id="HG001508">
    <property type="protein sequence ID" value="CDF32495.1"/>
    <property type="molecule type" value="Genomic_DNA"/>
</dbReference>
<gene>
    <name evidence="11" type="ORF">CHC_T00009451001</name>
</gene>
<dbReference type="GO" id="GO:0003676">
    <property type="term" value="F:nucleic acid binding"/>
    <property type="evidence" value="ECO:0007669"/>
    <property type="project" value="InterPro"/>
</dbReference>
<dbReference type="CDD" id="cd17920">
    <property type="entry name" value="DEXHc_RecQ"/>
    <property type="match status" value="1"/>
</dbReference>
<dbReference type="Pfam" id="PF00270">
    <property type="entry name" value="DEAD"/>
    <property type="match status" value="1"/>
</dbReference>
<evidence type="ECO:0000256" key="8">
    <source>
        <dbReference type="SAM" id="MobiDB-lite"/>
    </source>
</evidence>
<evidence type="ECO:0000256" key="6">
    <source>
        <dbReference type="ARBA" id="ARBA00034617"/>
    </source>
</evidence>
<evidence type="ECO:0000256" key="3">
    <source>
        <dbReference type="ARBA" id="ARBA00022801"/>
    </source>
</evidence>
<dbReference type="GO" id="GO:0000724">
    <property type="term" value="P:double-strand break repair via homologous recombination"/>
    <property type="evidence" value="ECO:0007669"/>
    <property type="project" value="TreeGrafter"/>
</dbReference>
<keyword evidence="7" id="KW-0539">Nucleus</keyword>
<dbReference type="GO" id="GO:0009378">
    <property type="term" value="F:four-way junction helicase activity"/>
    <property type="evidence" value="ECO:0007669"/>
    <property type="project" value="TreeGrafter"/>
</dbReference>
<evidence type="ECO:0000256" key="1">
    <source>
        <dbReference type="ARBA" id="ARBA00005446"/>
    </source>
</evidence>
<dbReference type="InterPro" id="IPR032284">
    <property type="entry name" value="RecQ_Zn-bd"/>
</dbReference>
<evidence type="ECO:0000259" key="9">
    <source>
        <dbReference type="PROSITE" id="PS51192"/>
    </source>
</evidence>
<evidence type="ECO:0000313" key="12">
    <source>
        <dbReference type="Proteomes" id="UP000012073"/>
    </source>
</evidence>
<dbReference type="SUPFAM" id="SSF52540">
    <property type="entry name" value="P-loop containing nucleoside triphosphate hydrolases"/>
    <property type="match status" value="1"/>
</dbReference>
<dbReference type="Gramene" id="CDF32495">
    <property type="protein sequence ID" value="CDF32495"/>
    <property type="gene ID" value="CHC_T00009451001"/>
</dbReference>
<dbReference type="GO" id="GO:0005524">
    <property type="term" value="F:ATP binding"/>
    <property type="evidence" value="ECO:0007669"/>
    <property type="project" value="UniProtKB-KW"/>
</dbReference>
<evidence type="ECO:0000256" key="5">
    <source>
        <dbReference type="ARBA" id="ARBA00022840"/>
    </source>
</evidence>
<organism evidence="11 12">
    <name type="scientific">Chondrus crispus</name>
    <name type="common">Carrageen Irish moss</name>
    <name type="synonym">Polymorpha crispa</name>
    <dbReference type="NCBI Taxonomy" id="2769"/>
    <lineage>
        <taxon>Eukaryota</taxon>
        <taxon>Rhodophyta</taxon>
        <taxon>Florideophyceae</taxon>
        <taxon>Rhodymeniophycidae</taxon>
        <taxon>Gigartinales</taxon>
        <taxon>Gigartinaceae</taxon>
        <taxon>Chondrus</taxon>
    </lineage>
</organism>
<dbReference type="Pfam" id="PF00271">
    <property type="entry name" value="Helicase_C"/>
    <property type="match status" value="1"/>
</dbReference>
<evidence type="ECO:0000256" key="7">
    <source>
        <dbReference type="RuleBase" id="RU364117"/>
    </source>
</evidence>
<dbReference type="PROSITE" id="PS51194">
    <property type="entry name" value="HELICASE_CTER"/>
    <property type="match status" value="1"/>
</dbReference>
<dbReference type="SMART" id="SM00490">
    <property type="entry name" value="HELICc"/>
    <property type="match status" value="1"/>
</dbReference>
<dbReference type="GO" id="GO:0016887">
    <property type="term" value="F:ATP hydrolysis activity"/>
    <property type="evidence" value="ECO:0007669"/>
    <property type="project" value="RHEA"/>
</dbReference>
<reference evidence="12" key="1">
    <citation type="journal article" date="2013" name="Proc. Natl. Acad. Sci. U.S.A.">
        <title>Genome structure and metabolic features in the red seaweed Chondrus crispus shed light on evolution of the Archaeplastida.</title>
        <authorList>
            <person name="Collen J."/>
            <person name="Porcel B."/>
            <person name="Carre W."/>
            <person name="Ball S.G."/>
            <person name="Chaparro C."/>
            <person name="Tonon T."/>
            <person name="Barbeyron T."/>
            <person name="Michel G."/>
            <person name="Noel B."/>
            <person name="Valentin K."/>
            <person name="Elias M."/>
            <person name="Artiguenave F."/>
            <person name="Arun A."/>
            <person name="Aury J.M."/>
            <person name="Barbosa-Neto J.F."/>
            <person name="Bothwell J.H."/>
            <person name="Bouget F.Y."/>
            <person name="Brillet L."/>
            <person name="Cabello-Hurtado F."/>
            <person name="Capella-Gutierrez S."/>
            <person name="Charrier B."/>
            <person name="Cladiere L."/>
            <person name="Cock J.M."/>
            <person name="Coelho S.M."/>
            <person name="Colleoni C."/>
            <person name="Czjzek M."/>
            <person name="Da Silva C."/>
            <person name="Delage L."/>
            <person name="Denoeud F."/>
            <person name="Deschamps P."/>
            <person name="Dittami S.M."/>
            <person name="Gabaldon T."/>
            <person name="Gachon C.M."/>
            <person name="Groisillier A."/>
            <person name="Herve C."/>
            <person name="Jabbari K."/>
            <person name="Katinka M."/>
            <person name="Kloareg B."/>
            <person name="Kowalczyk N."/>
            <person name="Labadie K."/>
            <person name="Leblanc C."/>
            <person name="Lopez P.J."/>
            <person name="McLachlan D.H."/>
            <person name="Meslet-Cladiere L."/>
            <person name="Moustafa A."/>
            <person name="Nehr Z."/>
            <person name="Nyvall Collen P."/>
            <person name="Panaud O."/>
            <person name="Partensky F."/>
            <person name="Poulain J."/>
            <person name="Rensing S.A."/>
            <person name="Rousvoal S."/>
            <person name="Samson G."/>
            <person name="Symeonidi A."/>
            <person name="Weissenbach J."/>
            <person name="Zambounis A."/>
            <person name="Wincker P."/>
            <person name="Boyen C."/>
        </authorList>
    </citation>
    <scope>NUCLEOTIDE SEQUENCE [LARGE SCALE GENOMIC DNA]</scope>
    <source>
        <strain evidence="12">cv. Stackhouse</strain>
    </source>
</reference>
<feature type="compositionally biased region" description="Polar residues" evidence="8">
    <location>
        <begin position="447"/>
        <end position="458"/>
    </location>
</feature>
<dbReference type="InterPro" id="IPR011545">
    <property type="entry name" value="DEAD/DEAH_box_helicase_dom"/>
</dbReference>
<comment type="catalytic activity">
    <reaction evidence="6 7">
        <text>Couples ATP hydrolysis with the unwinding of duplex DNA by translocating in the 3'-5' direction.</text>
        <dbReference type="EC" id="5.6.2.4"/>
    </reaction>
</comment>
<feature type="compositionally biased region" description="Basic and acidic residues" evidence="8">
    <location>
        <begin position="460"/>
        <end position="470"/>
    </location>
</feature>
<name>R7Q4Y6_CHOCR</name>
<feature type="region of interest" description="Disordered" evidence="8">
    <location>
        <begin position="551"/>
        <end position="606"/>
    </location>
</feature>
<proteinExistence type="inferred from homology"/>
<dbReference type="Gene3D" id="3.40.50.300">
    <property type="entry name" value="P-loop containing nucleotide triphosphate hydrolases"/>
    <property type="match status" value="2"/>
</dbReference>
<dbReference type="Proteomes" id="UP000012073">
    <property type="component" value="Unassembled WGS sequence"/>
</dbReference>
<dbReference type="RefSeq" id="XP_005712160.1">
    <property type="nucleotide sequence ID" value="XM_005712103.1"/>
</dbReference>
<feature type="compositionally biased region" description="Basic and acidic residues" evidence="8">
    <location>
        <begin position="576"/>
        <end position="587"/>
    </location>
</feature>
<keyword evidence="12" id="KW-1185">Reference proteome</keyword>
<keyword evidence="2 7" id="KW-0547">Nucleotide-binding</keyword>
<dbReference type="PANTHER" id="PTHR13710">
    <property type="entry name" value="DNA HELICASE RECQ FAMILY MEMBER"/>
    <property type="match status" value="1"/>
</dbReference>
<dbReference type="GO" id="GO:0005737">
    <property type="term" value="C:cytoplasm"/>
    <property type="evidence" value="ECO:0007669"/>
    <property type="project" value="TreeGrafter"/>
</dbReference>
<dbReference type="OrthoDB" id="10261556at2759"/>
<keyword evidence="3 7" id="KW-0378">Hydrolase</keyword>
<dbReference type="InterPro" id="IPR014001">
    <property type="entry name" value="Helicase_ATP-bd"/>
</dbReference>
<dbReference type="PANTHER" id="PTHR13710:SF155">
    <property type="entry name" value="ATP-DEPENDENT DNA HELICASE Q-LIKE 3"/>
    <property type="match status" value="1"/>
</dbReference>
<evidence type="ECO:0000259" key="10">
    <source>
        <dbReference type="PROSITE" id="PS51194"/>
    </source>
</evidence>
<dbReference type="GO" id="GO:0005694">
    <property type="term" value="C:chromosome"/>
    <property type="evidence" value="ECO:0007669"/>
    <property type="project" value="TreeGrafter"/>
</dbReference>
<dbReference type="GO" id="GO:0043138">
    <property type="term" value="F:3'-5' DNA helicase activity"/>
    <property type="evidence" value="ECO:0007669"/>
    <property type="project" value="UniProtKB-EC"/>
</dbReference>
<dbReference type="NCBIfam" id="TIGR00614">
    <property type="entry name" value="recQ_fam"/>
    <property type="match status" value="1"/>
</dbReference>
<feature type="domain" description="Helicase C-terminal" evidence="10">
    <location>
        <begin position="223"/>
        <end position="372"/>
    </location>
</feature>